<organism evidence="1 2">
    <name type="scientific">Sclerotinia sclerotiorum (strain ATCC 18683 / 1980 / Ss-1)</name>
    <name type="common">White mold</name>
    <name type="synonym">Whetzelinia sclerotiorum</name>
    <dbReference type="NCBI Taxonomy" id="665079"/>
    <lineage>
        <taxon>Eukaryota</taxon>
        <taxon>Fungi</taxon>
        <taxon>Dikarya</taxon>
        <taxon>Ascomycota</taxon>
        <taxon>Pezizomycotina</taxon>
        <taxon>Leotiomycetes</taxon>
        <taxon>Helotiales</taxon>
        <taxon>Sclerotiniaceae</taxon>
        <taxon>Sclerotinia</taxon>
    </lineage>
</organism>
<sequence length="58" mass="6687">MTPEPYRNGKIKSHEIVRVQNVIVVYILVISIKPKVAKGNCYPLFVPPLIQTTFLYQE</sequence>
<proteinExistence type="predicted"/>
<protein>
    <submittedName>
        <fullName evidence="1">Uncharacterized protein</fullName>
    </submittedName>
</protein>
<dbReference type="EMBL" id="CH476628">
    <property type="protein sequence ID" value="EDO04058.1"/>
    <property type="molecule type" value="Genomic_DNA"/>
</dbReference>
<dbReference type="AlphaFoldDB" id="A7EMJ2"/>
<reference evidence="2" key="1">
    <citation type="journal article" date="2011" name="PLoS Genet.">
        <title>Genomic analysis of the necrotrophic fungal pathogens Sclerotinia sclerotiorum and Botrytis cinerea.</title>
        <authorList>
            <person name="Amselem J."/>
            <person name="Cuomo C.A."/>
            <person name="van Kan J.A."/>
            <person name="Viaud M."/>
            <person name="Benito E.P."/>
            <person name="Couloux A."/>
            <person name="Coutinho P.M."/>
            <person name="de Vries R.P."/>
            <person name="Dyer P.S."/>
            <person name="Fillinger S."/>
            <person name="Fournier E."/>
            <person name="Gout L."/>
            <person name="Hahn M."/>
            <person name="Kohn L."/>
            <person name="Lapalu N."/>
            <person name="Plummer K.M."/>
            <person name="Pradier J.M."/>
            <person name="Quevillon E."/>
            <person name="Sharon A."/>
            <person name="Simon A."/>
            <person name="ten Have A."/>
            <person name="Tudzynski B."/>
            <person name="Tudzynski P."/>
            <person name="Wincker P."/>
            <person name="Andrew M."/>
            <person name="Anthouard V."/>
            <person name="Beever R.E."/>
            <person name="Beffa R."/>
            <person name="Benoit I."/>
            <person name="Bouzid O."/>
            <person name="Brault B."/>
            <person name="Chen Z."/>
            <person name="Choquer M."/>
            <person name="Collemare J."/>
            <person name="Cotton P."/>
            <person name="Danchin E.G."/>
            <person name="Da Silva C."/>
            <person name="Gautier A."/>
            <person name="Giraud C."/>
            <person name="Giraud T."/>
            <person name="Gonzalez C."/>
            <person name="Grossetete S."/>
            <person name="Guldener U."/>
            <person name="Henrissat B."/>
            <person name="Howlett B.J."/>
            <person name="Kodira C."/>
            <person name="Kretschmer M."/>
            <person name="Lappartient A."/>
            <person name="Leroch M."/>
            <person name="Levis C."/>
            <person name="Mauceli E."/>
            <person name="Neuveglise C."/>
            <person name="Oeser B."/>
            <person name="Pearson M."/>
            <person name="Poulain J."/>
            <person name="Poussereau N."/>
            <person name="Quesneville H."/>
            <person name="Rascle C."/>
            <person name="Schumacher J."/>
            <person name="Segurens B."/>
            <person name="Sexton A."/>
            <person name="Silva E."/>
            <person name="Sirven C."/>
            <person name="Soanes D.M."/>
            <person name="Talbot N.J."/>
            <person name="Templeton M."/>
            <person name="Yandava C."/>
            <person name="Yarden O."/>
            <person name="Zeng Q."/>
            <person name="Rollins J.A."/>
            <person name="Lebrun M.H."/>
            <person name="Dickman M."/>
        </authorList>
    </citation>
    <scope>NUCLEOTIDE SEQUENCE [LARGE SCALE GENOMIC DNA]</scope>
    <source>
        <strain evidence="2">ATCC 18683 / 1980 / Ss-1</strain>
    </source>
</reference>
<gene>
    <name evidence="1" type="ORF">SS1G_06540</name>
</gene>
<dbReference type="GeneID" id="5488304"/>
<keyword evidence="2" id="KW-1185">Reference proteome</keyword>
<dbReference type="InParanoid" id="A7EMJ2"/>
<dbReference type="Proteomes" id="UP000001312">
    <property type="component" value="Unassembled WGS sequence"/>
</dbReference>
<evidence type="ECO:0000313" key="1">
    <source>
        <dbReference type="EMBL" id="EDO04058.1"/>
    </source>
</evidence>
<name>A7EMJ2_SCLS1</name>
<evidence type="ECO:0000313" key="2">
    <source>
        <dbReference type="Proteomes" id="UP000001312"/>
    </source>
</evidence>
<dbReference type="RefSeq" id="XP_001592300.1">
    <property type="nucleotide sequence ID" value="XM_001592250.1"/>
</dbReference>
<accession>A7EMJ2</accession>
<dbReference type="KEGG" id="ssl:SS1G_06540"/>